<dbReference type="EMBL" id="JBHSDJ010000109">
    <property type="protein sequence ID" value="MFC4247978.1"/>
    <property type="molecule type" value="Genomic_DNA"/>
</dbReference>
<sequence>MSEIPVRVTTSEEGDASASDSIDELVTHDETIANGVRLHYVEAGPEDGPPVVLLHGFPEFWYSWRNQLPALADAGYHVVAPDMRGYNRSEKPHGIDAYRLSTLADDVAALVRTLDTSVAHVVGHDWGGVVAWATAMTHPEQVSTLTVLNAPHPLKYVRDLSLEQARRSWYALLFQVPWLPERTLAARDFAAIERLFEEGVAVPGAFTDEDLRRYKAAFDRPGALESALNYYRAFGRGTVRKQLPGAIPLVGDRLVTSPSPIEVPTLVLWGERDPALSVDQTVGLEHYVVDVRVERFPDASHWVQFDASDRVNEALLAFLGEQ</sequence>
<dbReference type="GO" id="GO:0016787">
    <property type="term" value="F:hydrolase activity"/>
    <property type="evidence" value="ECO:0007669"/>
    <property type="project" value="UniProtKB-KW"/>
</dbReference>
<dbReference type="PRINTS" id="PR00111">
    <property type="entry name" value="ABHYDROLASE"/>
</dbReference>
<evidence type="ECO:0000313" key="4">
    <source>
        <dbReference type="EMBL" id="MFC4247978.1"/>
    </source>
</evidence>
<gene>
    <name evidence="4" type="ORF">ACFOZ7_13670</name>
</gene>
<dbReference type="Pfam" id="PF00561">
    <property type="entry name" value="Abhydrolase_1"/>
    <property type="match status" value="1"/>
</dbReference>
<dbReference type="Proteomes" id="UP001595821">
    <property type="component" value="Unassembled WGS sequence"/>
</dbReference>
<dbReference type="GeneID" id="71854093"/>
<dbReference type="RefSeq" id="WP_246966170.1">
    <property type="nucleotide sequence ID" value="NZ_CP095397.1"/>
</dbReference>
<dbReference type="PANTHER" id="PTHR43329">
    <property type="entry name" value="EPOXIDE HYDROLASE"/>
    <property type="match status" value="1"/>
</dbReference>
<protein>
    <submittedName>
        <fullName evidence="4">Alpha/beta fold hydrolase</fullName>
    </submittedName>
</protein>
<dbReference type="PRINTS" id="PR00412">
    <property type="entry name" value="EPOXHYDRLASE"/>
</dbReference>
<dbReference type="SUPFAM" id="SSF53474">
    <property type="entry name" value="alpha/beta-Hydrolases"/>
    <property type="match status" value="1"/>
</dbReference>
<evidence type="ECO:0000313" key="5">
    <source>
        <dbReference type="Proteomes" id="UP001595821"/>
    </source>
</evidence>
<evidence type="ECO:0000259" key="3">
    <source>
        <dbReference type="Pfam" id="PF00561"/>
    </source>
</evidence>
<feature type="region of interest" description="Disordered" evidence="2">
    <location>
        <begin position="1"/>
        <end position="20"/>
    </location>
</feature>
<keyword evidence="1 4" id="KW-0378">Hydrolase</keyword>
<dbReference type="InterPro" id="IPR029058">
    <property type="entry name" value="AB_hydrolase_fold"/>
</dbReference>
<comment type="caution">
    <text evidence="4">The sequence shown here is derived from an EMBL/GenBank/DDBJ whole genome shotgun (WGS) entry which is preliminary data.</text>
</comment>
<accession>A0ABD5P1B7</accession>
<proteinExistence type="predicted"/>
<organism evidence="4 5">
    <name type="scientific">Natribaculum luteum</name>
    <dbReference type="NCBI Taxonomy" id="1586232"/>
    <lineage>
        <taxon>Archaea</taxon>
        <taxon>Methanobacteriati</taxon>
        <taxon>Methanobacteriota</taxon>
        <taxon>Stenosarchaea group</taxon>
        <taxon>Halobacteria</taxon>
        <taxon>Halobacteriales</taxon>
        <taxon>Natrialbaceae</taxon>
        <taxon>Natribaculum</taxon>
    </lineage>
</organism>
<dbReference type="InterPro" id="IPR000639">
    <property type="entry name" value="Epox_hydrolase-like"/>
</dbReference>
<dbReference type="AlphaFoldDB" id="A0ABD5P1B7"/>
<dbReference type="InterPro" id="IPR000073">
    <property type="entry name" value="AB_hydrolase_1"/>
</dbReference>
<name>A0ABD5P1B7_9EURY</name>
<evidence type="ECO:0000256" key="2">
    <source>
        <dbReference type="SAM" id="MobiDB-lite"/>
    </source>
</evidence>
<reference evidence="4 5" key="1">
    <citation type="journal article" date="2014" name="Int. J. Syst. Evol. Microbiol.">
        <title>Complete genome sequence of Corynebacterium casei LMG S-19264T (=DSM 44701T), isolated from a smear-ripened cheese.</title>
        <authorList>
            <consortium name="US DOE Joint Genome Institute (JGI-PGF)"/>
            <person name="Walter F."/>
            <person name="Albersmeier A."/>
            <person name="Kalinowski J."/>
            <person name="Ruckert C."/>
        </authorList>
    </citation>
    <scope>NUCLEOTIDE SEQUENCE [LARGE SCALE GENOMIC DNA]</scope>
    <source>
        <strain evidence="4 5">IBRC-M 10912</strain>
    </source>
</reference>
<evidence type="ECO:0000256" key="1">
    <source>
        <dbReference type="ARBA" id="ARBA00022801"/>
    </source>
</evidence>
<feature type="domain" description="AB hydrolase-1" evidence="3">
    <location>
        <begin position="49"/>
        <end position="307"/>
    </location>
</feature>
<dbReference type="Gene3D" id="3.40.50.1820">
    <property type="entry name" value="alpha/beta hydrolase"/>
    <property type="match status" value="1"/>
</dbReference>